<dbReference type="PANTHER" id="PTHR31223">
    <property type="entry name" value="LOG FAMILY PROTEIN YJL055W"/>
    <property type="match status" value="1"/>
</dbReference>
<proteinExistence type="inferred from homology"/>
<dbReference type="GO" id="GO:0005829">
    <property type="term" value="C:cytosol"/>
    <property type="evidence" value="ECO:0007669"/>
    <property type="project" value="TreeGrafter"/>
</dbReference>
<comment type="similarity">
    <text evidence="1 2">Belongs to the LOG family.</text>
</comment>
<evidence type="ECO:0000313" key="4">
    <source>
        <dbReference type="Proteomes" id="UP000461880"/>
    </source>
</evidence>
<dbReference type="Pfam" id="PF03641">
    <property type="entry name" value="Lysine_decarbox"/>
    <property type="match status" value="1"/>
</dbReference>
<dbReference type="InterPro" id="IPR005269">
    <property type="entry name" value="LOG"/>
</dbReference>
<sequence>MKITVFLGSSSGARPEFEQEAEELGAWIADQGHVLVYGGASCGTMGSLARGAIRHHGTVIGIMPQFMVSHGRLLDGLSETIVVPDMETRKQKMLELGEVYLAMPGGPGTLEEIADAYSQVRLQIHHGRLICYGPDGFWKPLQSLILEMKECGFADQNAADLISFPGTYAELIELLTEIAGGKA</sequence>
<dbReference type="NCBIfam" id="TIGR00730">
    <property type="entry name" value="Rossman fold protein, TIGR00730 family"/>
    <property type="match status" value="1"/>
</dbReference>
<accession>A0A7X2NSE3</accession>
<reference evidence="3 4" key="1">
    <citation type="submission" date="2019-08" db="EMBL/GenBank/DDBJ databases">
        <title>In-depth cultivation of the pig gut microbiome towards novel bacterial diversity and tailored functional studies.</title>
        <authorList>
            <person name="Wylensek D."/>
            <person name="Hitch T.C.A."/>
            <person name="Clavel T."/>
        </authorList>
    </citation>
    <scope>NUCLEOTIDE SEQUENCE [LARGE SCALE GENOMIC DNA]</scope>
    <source>
        <strain evidence="3 4">Oil+RF-744-GAM-WT-6</strain>
    </source>
</reference>
<dbReference type="SUPFAM" id="SSF102405">
    <property type="entry name" value="MCP/YpsA-like"/>
    <property type="match status" value="1"/>
</dbReference>
<dbReference type="EMBL" id="VUMN01000013">
    <property type="protein sequence ID" value="MSS58558.1"/>
    <property type="molecule type" value="Genomic_DNA"/>
</dbReference>
<keyword evidence="2" id="KW-0203">Cytokinin biosynthesis</keyword>
<gene>
    <name evidence="3" type="ORF">FYJ51_06525</name>
</gene>
<dbReference type="PANTHER" id="PTHR31223:SF70">
    <property type="entry name" value="LOG FAMILY PROTEIN YJL055W"/>
    <property type="match status" value="1"/>
</dbReference>
<dbReference type="GO" id="GO:0009691">
    <property type="term" value="P:cytokinin biosynthetic process"/>
    <property type="evidence" value="ECO:0007669"/>
    <property type="project" value="UniProtKB-UniRule"/>
</dbReference>
<dbReference type="RefSeq" id="WP_105302548.1">
    <property type="nucleotide sequence ID" value="NZ_JAQXPC010000055.1"/>
</dbReference>
<dbReference type="Gene3D" id="3.40.50.450">
    <property type="match status" value="1"/>
</dbReference>
<keyword evidence="2" id="KW-0378">Hydrolase</keyword>
<dbReference type="GO" id="GO:0016799">
    <property type="term" value="F:hydrolase activity, hydrolyzing N-glycosyl compounds"/>
    <property type="evidence" value="ECO:0007669"/>
    <property type="project" value="TreeGrafter"/>
</dbReference>
<keyword evidence="4" id="KW-1185">Reference proteome</keyword>
<dbReference type="AlphaFoldDB" id="A0A7X2NSE3"/>
<evidence type="ECO:0000256" key="2">
    <source>
        <dbReference type="RuleBase" id="RU363015"/>
    </source>
</evidence>
<protein>
    <recommendedName>
        <fullName evidence="2">Cytokinin riboside 5'-monophosphate phosphoribohydrolase</fullName>
        <ecNumber evidence="2">3.2.2.n1</ecNumber>
    </recommendedName>
</protein>
<evidence type="ECO:0000313" key="3">
    <source>
        <dbReference type="EMBL" id="MSS58558.1"/>
    </source>
</evidence>
<dbReference type="EC" id="3.2.2.n1" evidence="2"/>
<evidence type="ECO:0000256" key="1">
    <source>
        <dbReference type="ARBA" id="ARBA00006763"/>
    </source>
</evidence>
<organism evidence="3 4">
    <name type="scientific">Stecheria intestinalis</name>
    <dbReference type="NCBI Taxonomy" id="2606630"/>
    <lineage>
        <taxon>Bacteria</taxon>
        <taxon>Bacillati</taxon>
        <taxon>Bacillota</taxon>
        <taxon>Erysipelotrichia</taxon>
        <taxon>Erysipelotrichales</taxon>
        <taxon>Erysipelotrichaceae</taxon>
        <taxon>Stecheria</taxon>
    </lineage>
</organism>
<name>A0A7X2NSE3_9FIRM</name>
<dbReference type="Proteomes" id="UP000461880">
    <property type="component" value="Unassembled WGS sequence"/>
</dbReference>
<comment type="caution">
    <text evidence="3">The sequence shown here is derived from an EMBL/GenBank/DDBJ whole genome shotgun (WGS) entry which is preliminary data.</text>
</comment>
<dbReference type="InterPro" id="IPR031100">
    <property type="entry name" value="LOG_fam"/>
</dbReference>